<evidence type="ECO:0000313" key="1">
    <source>
        <dbReference type="EMBL" id="KAI4317865.1"/>
    </source>
</evidence>
<evidence type="ECO:0000313" key="2">
    <source>
        <dbReference type="Proteomes" id="UP000828941"/>
    </source>
</evidence>
<proteinExistence type="predicted"/>
<accession>A0ACB9M270</accession>
<name>A0ACB9M270_BAUVA</name>
<sequence length="214" mass="21552">MEKRVPLCQIALVLAMAVVMAAPAYAQISTPCNASMINSVSPCMNFLTNSSANGTSPTSDCCNSLMAMTSGSMDCFCLIVTGNVPFRIPINRTLAISLPRACNMGGVPLQCKASGSPLPSPGPGSLGPFSSPASSPSASSGFTPSPSPEASSVLPSPITPTLAPQSDTTPLLTPLSSASGGGRSELTPSSAVSSYSLSPSLMLIAVGVAALKYY</sequence>
<dbReference type="EMBL" id="CM039435">
    <property type="protein sequence ID" value="KAI4317865.1"/>
    <property type="molecule type" value="Genomic_DNA"/>
</dbReference>
<gene>
    <name evidence="1" type="ORF">L6164_025696</name>
</gene>
<dbReference type="Proteomes" id="UP000828941">
    <property type="component" value="Chromosome 10"/>
</dbReference>
<organism evidence="1 2">
    <name type="scientific">Bauhinia variegata</name>
    <name type="common">Purple orchid tree</name>
    <name type="synonym">Phanera variegata</name>
    <dbReference type="NCBI Taxonomy" id="167791"/>
    <lineage>
        <taxon>Eukaryota</taxon>
        <taxon>Viridiplantae</taxon>
        <taxon>Streptophyta</taxon>
        <taxon>Embryophyta</taxon>
        <taxon>Tracheophyta</taxon>
        <taxon>Spermatophyta</taxon>
        <taxon>Magnoliopsida</taxon>
        <taxon>eudicotyledons</taxon>
        <taxon>Gunneridae</taxon>
        <taxon>Pentapetalae</taxon>
        <taxon>rosids</taxon>
        <taxon>fabids</taxon>
        <taxon>Fabales</taxon>
        <taxon>Fabaceae</taxon>
        <taxon>Cercidoideae</taxon>
        <taxon>Cercideae</taxon>
        <taxon>Bauhiniinae</taxon>
        <taxon>Bauhinia</taxon>
    </lineage>
</organism>
<comment type="caution">
    <text evidence="1">The sequence shown here is derived from an EMBL/GenBank/DDBJ whole genome shotgun (WGS) entry which is preliminary data.</text>
</comment>
<protein>
    <submittedName>
        <fullName evidence="1">Uncharacterized protein</fullName>
    </submittedName>
</protein>
<keyword evidence="2" id="KW-1185">Reference proteome</keyword>
<reference evidence="1 2" key="1">
    <citation type="journal article" date="2022" name="DNA Res.">
        <title>Chromosomal-level genome assembly of the orchid tree Bauhinia variegata (Leguminosae; Cercidoideae) supports the allotetraploid origin hypothesis of Bauhinia.</title>
        <authorList>
            <person name="Zhong Y."/>
            <person name="Chen Y."/>
            <person name="Zheng D."/>
            <person name="Pang J."/>
            <person name="Liu Y."/>
            <person name="Luo S."/>
            <person name="Meng S."/>
            <person name="Qian L."/>
            <person name="Wei D."/>
            <person name="Dai S."/>
            <person name="Zhou R."/>
        </authorList>
    </citation>
    <scope>NUCLEOTIDE SEQUENCE [LARGE SCALE GENOMIC DNA]</scope>
    <source>
        <strain evidence="1">BV-YZ2020</strain>
    </source>
</reference>